<evidence type="ECO:0000256" key="4">
    <source>
        <dbReference type="ARBA" id="ARBA00023139"/>
    </source>
</evidence>
<feature type="signal peptide" evidence="6">
    <location>
        <begin position="1"/>
        <end position="29"/>
    </location>
</feature>
<comment type="caution">
    <text evidence="7">The sequence shown here is derived from an EMBL/GenBank/DDBJ whole genome shotgun (WGS) entry which is preliminary data.</text>
</comment>
<keyword evidence="8" id="KW-1185">Reference proteome</keyword>
<name>W7YK17_9BACL</name>
<dbReference type="PANTHER" id="PTHR43649">
    <property type="entry name" value="ARABINOSE-BINDING PROTEIN-RELATED"/>
    <property type="match status" value="1"/>
</dbReference>
<keyword evidence="2 6" id="KW-0732">Signal</keyword>
<sequence>MVQQRKQMKKSLFMKSMLIVLGSSVILTACGGSKGGSADSSGPTKIQIQTLNYATEFIDNTNVIWKEFEKRTNTKLDITWLSPSTSEEKINVMLASGDLPEVTFVETLVNPQLQKMIGQGVFWDLTPYIKDYPNLSAPTLAEMWSDSKISGKNYSIPRYYPSYGGGAFPLLRKDWMDKLGLEAPTNMDQFFDVLKAFKEKDPNGNGQADEVPYAANPDTLGFVYGVFNGVQGQWKLKDDKLVPIITEDASRDAVLWGKKHLKPDYFRKILQL</sequence>
<dbReference type="Proteomes" id="UP000019364">
    <property type="component" value="Unassembled WGS sequence"/>
</dbReference>
<dbReference type="PROSITE" id="PS51257">
    <property type="entry name" value="PROKAR_LIPOPROTEIN"/>
    <property type="match status" value="1"/>
</dbReference>
<evidence type="ECO:0000256" key="6">
    <source>
        <dbReference type="SAM" id="SignalP"/>
    </source>
</evidence>
<keyword evidence="5" id="KW-0449">Lipoprotein</keyword>
<evidence type="ECO:0000256" key="5">
    <source>
        <dbReference type="ARBA" id="ARBA00023288"/>
    </source>
</evidence>
<reference evidence="7 8" key="1">
    <citation type="journal article" date="2014" name="Genome Announc.">
        <title>Draft Genome Sequence of Paenibacillus pini JCM 16418T, Isolated from the Rhizosphere of Pine Tree.</title>
        <authorList>
            <person name="Yuki M."/>
            <person name="Oshima K."/>
            <person name="Suda W."/>
            <person name="Oshida Y."/>
            <person name="Kitamura K."/>
            <person name="Iida Y."/>
            <person name="Hattori M."/>
            <person name="Ohkuma M."/>
        </authorList>
    </citation>
    <scope>NUCLEOTIDE SEQUENCE [LARGE SCALE GENOMIC DNA]</scope>
    <source>
        <strain evidence="7 8">JCM 16418</strain>
    </source>
</reference>
<dbReference type="STRING" id="1236976.JCM16418_2960"/>
<evidence type="ECO:0000256" key="1">
    <source>
        <dbReference type="ARBA" id="ARBA00022475"/>
    </source>
</evidence>
<dbReference type="InterPro" id="IPR006059">
    <property type="entry name" value="SBP"/>
</dbReference>
<dbReference type="eggNOG" id="COG1653">
    <property type="taxonomic scope" value="Bacteria"/>
</dbReference>
<organism evidence="7 8">
    <name type="scientific">Paenibacillus pini JCM 16418</name>
    <dbReference type="NCBI Taxonomy" id="1236976"/>
    <lineage>
        <taxon>Bacteria</taxon>
        <taxon>Bacillati</taxon>
        <taxon>Bacillota</taxon>
        <taxon>Bacilli</taxon>
        <taxon>Bacillales</taxon>
        <taxon>Paenibacillaceae</taxon>
        <taxon>Paenibacillus</taxon>
    </lineage>
</organism>
<dbReference type="EMBL" id="BAVZ01000008">
    <property type="protein sequence ID" value="GAF08852.1"/>
    <property type="molecule type" value="Genomic_DNA"/>
</dbReference>
<evidence type="ECO:0000313" key="7">
    <source>
        <dbReference type="EMBL" id="GAF08852.1"/>
    </source>
</evidence>
<dbReference type="InterPro" id="IPR050490">
    <property type="entry name" value="Bact_solute-bd_prot1"/>
</dbReference>
<keyword evidence="1" id="KW-1003">Cell membrane</keyword>
<proteinExistence type="predicted"/>
<protein>
    <submittedName>
        <fullName evidence="7">ABC transporter</fullName>
    </submittedName>
</protein>
<feature type="chain" id="PRO_5038805963" evidence="6">
    <location>
        <begin position="30"/>
        <end position="272"/>
    </location>
</feature>
<dbReference type="SUPFAM" id="SSF53850">
    <property type="entry name" value="Periplasmic binding protein-like II"/>
    <property type="match status" value="1"/>
</dbReference>
<gene>
    <name evidence="7" type="ORF">JCM16418_2960</name>
</gene>
<dbReference type="AlphaFoldDB" id="W7YK17"/>
<dbReference type="PANTHER" id="PTHR43649:SF33">
    <property type="entry name" value="POLYGALACTURONAN_RHAMNOGALACTURONAN-BINDING PROTEIN YTCQ"/>
    <property type="match status" value="1"/>
</dbReference>
<dbReference type="Pfam" id="PF13416">
    <property type="entry name" value="SBP_bac_8"/>
    <property type="match status" value="1"/>
</dbReference>
<dbReference type="Gene3D" id="3.40.190.10">
    <property type="entry name" value="Periplasmic binding protein-like II"/>
    <property type="match status" value="2"/>
</dbReference>
<evidence type="ECO:0000256" key="3">
    <source>
        <dbReference type="ARBA" id="ARBA00023136"/>
    </source>
</evidence>
<keyword evidence="4" id="KW-0564">Palmitate</keyword>
<evidence type="ECO:0000256" key="2">
    <source>
        <dbReference type="ARBA" id="ARBA00022729"/>
    </source>
</evidence>
<evidence type="ECO:0000313" key="8">
    <source>
        <dbReference type="Proteomes" id="UP000019364"/>
    </source>
</evidence>
<keyword evidence="3" id="KW-0472">Membrane</keyword>
<dbReference type="RefSeq" id="WP_242403833.1">
    <property type="nucleotide sequence ID" value="NZ_BAVZ01000008.1"/>
</dbReference>
<accession>W7YK17</accession>